<name>A0A0M3HV98_ASCLU</name>
<sequence>LRSRVHQLQIERKSANRNDVLNSFPFLVVSTRSSLSCVVVIAGNLPCFKRRLKQAAAKMRDAPLIGMETVKGVVVEMTTDEAVVATVAPKGDRIPSEIRLENPKRNSLELGTWLILQLSREGRYVFKEKILEDRSHPLRTVIDQRKKVVLLHVKLDVRRDNKVPKLYGYSPALGNVFFPCNDSLDRRLIYEGFVSWAPEYCRSMLHFNWILRGELHATNHSYDDIIPHNSESDDVESQRVRFNNEGVSRFIDKGYRRDEEQEGSCTMIKRGNMQIEESHSGTRSSSSEIRKAQRVPTWETVFRVFSNREVLKACNEFDPHQLTKTIGTLLSTPGGHVKLLLVPSQPKLLGVTNLIIALLANGWSIGDNEQKCEIRDEKVVLKGDYDAQLRLWPSILQSE</sequence>
<organism evidence="2 3">
    <name type="scientific">Ascaris lumbricoides</name>
    <name type="common">Giant roundworm</name>
    <dbReference type="NCBI Taxonomy" id="6252"/>
    <lineage>
        <taxon>Eukaryota</taxon>
        <taxon>Metazoa</taxon>
        <taxon>Ecdysozoa</taxon>
        <taxon>Nematoda</taxon>
        <taxon>Chromadorea</taxon>
        <taxon>Rhabditida</taxon>
        <taxon>Spirurina</taxon>
        <taxon>Ascaridomorpha</taxon>
        <taxon>Ascaridoidea</taxon>
        <taxon>Ascarididae</taxon>
        <taxon>Ascaris</taxon>
    </lineage>
</organism>
<evidence type="ECO:0000313" key="3">
    <source>
        <dbReference type="WBParaSite" id="ALUE_0000683101-mRNA-1"/>
    </source>
</evidence>
<keyword evidence="1" id="KW-1133">Transmembrane helix</keyword>
<dbReference type="WBParaSite" id="ALUE_0000683101-mRNA-1">
    <property type="protein sequence ID" value="ALUE_0000683101-mRNA-1"/>
    <property type="gene ID" value="ALUE_0000683101"/>
</dbReference>
<evidence type="ECO:0000256" key="1">
    <source>
        <dbReference type="SAM" id="Phobius"/>
    </source>
</evidence>
<protein>
    <submittedName>
        <fullName evidence="3">DUF4283 domain-containing protein</fullName>
    </submittedName>
</protein>
<evidence type="ECO:0000313" key="2">
    <source>
        <dbReference type="Proteomes" id="UP000036681"/>
    </source>
</evidence>
<keyword evidence="1" id="KW-0472">Membrane</keyword>
<reference evidence="3" key="1">
    <citation type="submission" date="2017-02" db="UniProtKB">
        <authorList>
            <consortium name="WormBaseParasite"/>
        </authorList>
    </citation>
    <scope>IDENTIFICATION</scope>
</reference>
<dbReference type="AlphaFoldDB" id="A0A0M3HV98"/>
<feature type="transmembrane region" description="Helical" evidence="1">
    <location>
        <begin position="20"/>
        <end position="43"/>
    </location>
</feature>
<keyword evidence="2" id="KW-1185">Reference proteome</keyword>
<keyword evidence="1" id="KW-0812">Transmembrane</keyword>
<proteinExistence type="predicted"/>
<dbReference type="Proteomes" id="UP000036681">
    <property type="component" value="Unplaced"/>
</dbReference>
<accession>A0A0M3HV98</accession>